<feature type="compositionally biased region" description="Polar residues" evidence="9">
    <location>
        <begin position="625"/>
        <end position="634"/>
    </location>
</feature>
<keyword evidence="6" id="KW-0445">Lipid transport</keyword>
<keyword evidence="8" id="KW-0472">Membrane</keyword>
<dbReference type="GO" id="GO:0008289">
    <property type="term" value="F:lipid binding"/>
    <property type="evidence" value="ECO:0007669"/>
    <property type="project" value="UniProtKB-KW"/>
</dbReference>
<dbReference type="GO" id="GO:0005789">
    <property type="term" value="C:endoplasmic reticulum membrane"/>
    <property type="evidence" value="ECO:0007669"/>
    <property type="project" value="UniProtKB-SubCell"/>
</dbReference>
<feature type="region of interest" description="Disordered" evidence="9">
    <location>
        <begin position="1244"/>
        <end position="1275"/>
    </location>
</feature>
<dbReference type="InterPro" id="IPR036598">
    <property type="entry name" value="GOLD_dom_sf"/>
</dbReference>
<dbReference type="GO" id="GO:0032865">
    <property type="term" value="C:ERMES complex"/>
    <property type="evidence" value="ECO:0007669"/>
    <property type="project" value="TreeGrafter"/>
</dbReference>
<proteinExistence type="predicted"/>
<keyword evidence="2" id="KW-0813">Transport</keyword>
<feature type="region of interest" description="Disordered" evidence="9">
    <location>
        <begin position="1178"/>
        <end position="1230"/>
    </location>
</feature>
<evidence type="ECO:0000256" key="1">
    <source>
        <dbReference type="ARBA" id="ARBA00004586"/>
    </source>
</evidence>
<dbReference type="GO" id="GO:1990456">
    <property type="term" value="P:mitochondrion-endoplasmic reticulum membrane tethering"/>
    <property type="evidence" value="ECO:0007669"/>
    <property type="project" value="TreeGrafter"/>
</dbReference>
<comment type="subcellular location">
    <subcellularLocation>
        <location evidence="1">Endoplasmic reticulum membrane</location>
    </subcellularLocation>
</comment>
<dbReference type="CDD" id="cd21669">
    <property type="entry name" value="SMP_SF"/>
    <property type="match status" value="1"/>
</dbReference>
<evidence type="ECO:0000259" key="11">
    <source>
        <dbReference type="PROSITE" id="PS51847"/>
    </source>
</evidence>
<dbReference type="EMBL" id="MCGO01000010">
    <property type="protein sequence ID" value="ORY49006.1"/>
    <property type="molecule type" value="Genomic_DNA"/>
</dbReference>
<dbReference type="PROSITE" id="PS51847">
    <property type="entry name" value="SMP"/>
    <property type="match status" value="1"/>
</dbReference>
<dbReference type="InterPro" id="IPR031468">
    <property type="entry name" value="SMP_LBD"/>
</dbReference>
<dbReference type="PANTHER" id="PTHR13466">
    <property type="entry name" value="TEX2 PROTEIN-RELATED"/>
    <property type="match status" value="1"/>
</dbReference>
<dbReference type="InterPro" id="IPR058801">
    <property type="entry name" value="PDZD8_N"/>
</dbReference>
<protein>
    <recommendedName>
        <fullName evidence="11">SMP-LTD domain-containing protein</fullName>
    </recommendedName>
</protein>
<feature type="chain" id="PRO_5012508338" description="SMP-LTD domain-containing protein" evidence="10">
    <location>
        <begin position="18"/>
        <end position="1356"/>
    </location>
</feature>
<dbReference type="PANTHER" id="PTHR13466:SF0">
    <property type="entry name" value="SMP-LTD DOMAIN-CONTAINING PROTEIN"/>
    <property type="match status" value="1"/>
</dbReference>
<evidence type="ECO:0000313" key="12">
    <source>
        <dbReference type="EMBL" id="ORY49006.1"/>
    </source>
</evidence>
<feature type="compositionally biased region" description="Basic and acidic residues" evidence="9">
    <location>
        <begin position="310"/>
        <end position="319"/>
    </location>
</feature>
<evidence type="ECO:0000256" key="10">
    <source>
        <dbReference type="SAM" id="SignalP"/>
    </source>
</evidence>
<evidence type="ECO:0000313" key="13">
    <source>
        <dbReference type="Proteomes" id="UP000193642"/>
    </source>
</evidence>
<feature type="compositionally biased region" description="Low complexity" evidence="9">
    <location>
        <begin position="1251"/>
        <end position="1274"/>
    </location>
</feature>
<dbReference type="SUPFAM" id="SSF55961">
    <property type="entry name" value="Bet v1-like"/>
    <property type="match status" value="1"/>
</dbReference>
<gene>
    <name evidence="12" type="ORF">BCR33DRAFT_714086</name>
</gene>
<feature type="compositionally biased region" description="Low complexity" evidence="9">
    <location>
        <begin position="75"/>
        <end position="93"/>
    </location>
</feature>
<evidence type="ECO:0000256" key="3">
    <source>
        <dbReference type="ARBA" id="ARBA00022692"/>
    </source>
</evidence>
<feature type="region of interest" description="Disordered" evidence="9">
    <location>
        <begin position="773"/>
        <end position="799"/>
    </location>
</feature>
<feature type="region of interest" description="Disordered" evidence="9">
    <location>
        <begin position="75"/>
        <end position="100"/>
    </location>
</feature>
<evidence type="ECO:0000256" key="6">
    <source>
        <dbReference type="ARBA" id="ARBA00023055"/>
    </source>
</evidence>
<sequence length="1356" mass="146907">MFGLAFASMVLFDPMRATVAPMPASFSAFDEDEHEQKQKSDSATNNEQSTTRTDFEFSAWPRGVASVIEAALSAANSTSTPTSTSTSNASSPSFEWDAQNVDTSPTDTAPWLNIVVARFFLSLRDSSLFKTKICAKLMDRLNAKLRSTQNMFVNHVRLHDLRLGHNFPKVLGVRMLKGLTDDLAVALEVDVSYDGGASVAIEPTLTRGLAVPLRVSINALKGKLRVRVPAIGYSDMFSVSFLEDPGVSFKVEAPTITVADNDMVRGMVSSVLSEIVRRVFLEMWVFPGWRTFFLPLMIPSVEDEMRRMDEVNKNSRDAKSTSSNNGGVKNPRVEEYFAIARAQRNPELYPFPSSTASILSSTSSSFTSSQTVMKPYDLVNTSKFPLSIILESSSAAEKLPLIEETLVSTFMGLVQEVSTRKGPLSNAVVLGSNGATISTSDWKTIKSGNGIVVKKCTKKMDGFANSDVNWANLTINCDAERVFVILSNPEYMRHCEPSYIESSVLKQFDESRSIRQSVFQLAKNSIKTYTVFEIQKRIFAQPAEGENVSALDPSPLDSFLIVTRTVAAFKDDDQNGELLSLDGPRTLETLPRTETQQQSRSASPTRPVVSSRGNSPSRERPATTPDPSNVSTSAPPSPTKIAANLIYETASAPVPLFPPSRSTSLPRSNAPVSSVYFQGFLIEPTPSDPNTCSVTVLSHLSSDLSRLETNFAACKKLKSFVEEYISHVDGVSIIGDETKKSTFGDAFQEYAWKGQELKNMLRTKVKGWTVTRSNTMGSTSTQRVPSPTHDNGLDSSSDYEDTAAEFVSARSRGFDAVSEVGSRATAESTSSSVAQQVKSRVEAVTSIAKTMKRPSMGFLTRTAVVAAGGMMQTQPEGEEADGSGKRSKSGSFVAVEPFSIGKTADPALFVTKRIVGKDVLKEEVVFRREDFQNTVEIAWEFVLKADQSIMFGLSFRPDFSSSATAADASRNIALLFPESVNEYGTRQIIPYGSVTTGLVPTCRGNICLSSFSSGTFIFSWDNINGTKKQEKEFTFRSLFRPFEIPRPPSPALLDQFVIGEFGFDQFGRGQHNTGMVGEVTINRKSLYRACLPFDSSMERYNSARELETVTYLTWDYATNGLEVMFGIYYYPMIGGGETNGDSNVVSAVPAPSHPSEGNLIELDEVSLAVGTVGGNVDATGQAANDDLTESDATSGISDLGIPPRPQGPPPKPVRKNPQSPTLPATSPVPLSGKLSLAARLEAVAAKDHHTPSVSTDQDTSSSASASATHSRQTSMKGYRATAIPVLPMTKVKTNIGSTLSGTLAVPIDRGSGGRKGVYAFVWDNTGSVMLPKVISFRVGLITTAVGVSNEGTELSV</sequence>
<feature type="compositionally biased region" description="Pro residues" evidence="9">
    <location>
        <begin position="1202"/>
        <end position="1211"/>
    </location>
</feature>
<feature type="region of interest" description="Disordered" evidence="9">
    <location>
        <begin position="29"/>
        <end position="52"/>
    </location>
</feature>
<dbReference type="InterPro" id="IPR023393">
    <property type="entry name" value="START-like_dom_sf"/>
</dbReference>
<evidence type="ECO:0000256" key="4">
    <source>
        <dbReference type="ARBA" id="ARBA00022824"/>
    </source>
</evidence>
<dbReference type="OrthoDB" id="26740at2759"/>
<keyword evidence="10" id="KW-0732">Signal</keyword>
<keyword evidence="13" id="KW-1185">Reference proteome</keyword>
<feature type="compositionally biased region" description="Polar residues" evidence="9">
    <location>
        <begin position="41"/>
        <end position="52"/>
    </location>
</feature>
<dbReference type="STRING" id="329046.A0A1Y2CQ07"/>
<dbReference type="Proteomes" id="UP000193642">
    <property type="component" value="Unassembled WGS sequence"/>
</dbReference>
<feature type="signal peptide" evidence="10">
    <location>
        <begin position="1"/>
        <end position="17"/>
    </location>
</feature>
<keyword evidence="3" id="KW-0812">Transmembrane</keyword>
<dbReference type="SUPFAM" id="SSF101576">
    <property type="entry name" value="Supernatant protein factor (SPF), C-terminal domain"/>
    <property type="match status" value="1"/>
</dbReference>
<evidence type="ECO:0000256" key="5">
    <source>
        <dbReference type="ARBA" id="ARBA00022989"/>
    </source>
</evidence>
<reference evidence="12 13" key="1">
    <citation type="submission" date="2016-07" db="EMBL/GenBank/DDBJ databases">
        <title>Pervasive Adenine N6-methylation of Active Genes in Fungi.</title>
        <authorList>
            <consortium name="DOE Joint Genome Institute"/>
            <person name="Mondo S.J."/>
            <person name="Dannebaum R.O."/>
            <person name="Kuo R.C."/>
            <person name="Labutti K."/>
            <person name="Haridas S."/>
            <person name="Kuo A."/>
            <person name="Salamov A."/>
            <person name="Ahrendt S.R."/>
            <person name="Lipzen A."/>
            <person name="Sullivan W."/>
            <person name="Andreopoulos W.B."/>
            <person name="Clum A."/>
            <person name="Lindquist E."/>
            <person name="Daum C."/>
            <person name="Ramamoorthy G.K."/>
            <person name="Gryganskyi A."/>
            <person name="Culley D."/>
            <person name="Magnuson J.K."/>
            <person name="James T.Y."/>
            <person name="O'Malley M.A."/>
            <person name="Stajich J.E."/>
            <person name="Spatafora J.W."/>
            <person name="Visel A."/>
            <person name="Grigoriev I.V."/>
        </authorList>
    </citation>
    <scope>NUCLEOTIDE SEQUENCE [LARGE SCALE GENOMIC DNA]</scope>
    <source>
        <strain evidence="12 13">JEL800</strain>
    </source>
</reference>
<keyword evidence="4" id="KW-0256">Endoplasmic reticulum</keyword>
<feature type="compositionally biased region" description="Polar residues" evidence="9">
    <location>
        <begin position="773"/>
        <end position="796"/>
    </location>
</feature>
<dbReference type="GO" id="GO:0015914">
    <property type="term" value="P:phospholipid transport"/>
    <property type="evidence" value="ECO:0007669"/>
    <property type="project" value="TreeGrafter"/>
</dbReference>
<feature type="region of interest" description="Disordered" evidence="9">
    <location>
        <begin position="310"/>
        <end position="329"/>
    </location>
</feature>
<keyword evidence="5" id="KW-1133">Transmembrane helix</keyword>
<feature type="compositionally biased region" description="Polar residues" evidence="9">
    <location>
        <begin position="592"/>
        <end position="604"/>
    </location>
</feature>
<evidence type="ECO:0000256" key="9">
    <source>
        <dbReference type="SAM" id="MobiDB-lite"/>
    </source>
</evidence>
<evidence type="ECO:0000256" key="8">
    <source>
        <dbReference type="ARBA" id="ARBA00023136"/>
    </source>
</evidence>
<accession>A0A1Y2CQ07</accession>
<name>A0A1Y2CQ07_9FUNG</name>
<feature type="domain" description="SMP-LTD" evidence="11">
    <location>
        <begin position="105"/>
        <end position="295"/>
    </location>
</feature>
<dbReference type="Pfam" id="PF26547">
    <property type="entry name" value="PDZD8_N"/>
    <property type="match status" value="1"/>
</dbReference>
<organism evidence="12 13">
    <name type="scientific">Rhizoclosmatium globosum</name>
    <dbReference type="NCBI Taxonomy" id="329046"/>
    <lineage>
        <taxon>Eukaryota</taxon>
        <taxon>Fungi</taxon>
        <taxon>Fungi incertae sedis</taxon>
        <taxon>Chytridiomycota</taxon>
        <taxon>Chytridiomycota incertae sedis</taxon>
        <taxon>Chytridiomycetes</taxon>
        <taxon>Chytridiales</taxon>
        <taxon>Chytriomycetaceae</taxon>
        <taxon>Rhizoclosmatium</taxon>
    </lineage>
</organism>
<dbReference type="Gene3D" id="3.30.530.20">
    <property type="match status" value="1"/>
</dbReference>
<keyword evidence="7" id="KW-0446">Lipid-binding</keyword>
<evidence type="ECO:0000256" key="7">
    <source>
        <dbReference type="ARBA" id="ARBA00023121"/>
    </source>
</evidence>
<feature type="region of interest" description="Disordered" evidence="9">
    <location>
        <begin position="575"/>
        <end position="639"/>
    </location>
</feature>
<evidence type="ECO:0000256" key="2">
    <source>
        <dbReference type="ARBA" id="ARBA00022448"/>
    </source>
</evidence>
<comment type="caution">
    <text evidence="12">The sequence shown here is derived from an EMBL/GenBank/DDBJ whole genome shotgun (WGS) entry which is preliminary data.</text>
</comment>